<evidence type="ECO:0000313" key="3">
    <source>
        <dbReference type="Proteomes" id="UP000676506"/>
    </source>
</evidence>
<dbReference type="EMBL" id="CP072648">
    <property type="protein sequence ID" value="QUW03179.1"/>
    <property type="molecule type" value="Genomic_DNA"/>
</dbReference>
<accession>A0ABX8BC19</accession>
<gene>
    <name evidence="2" type="ORF">J8C06_01675</name>
</gene>
<dbReference type="InterPro" id="IPR024096">
    <property type="entry name" value="NO_sig/Golgi_transp_ligand-bd"/>
</dbReference>
<protein>
    <recommendedName>
        <fullName evidence="1">4-vinyl reductase 4VR domain-containing protein</fullName>
    </recommendedName>
</protein>
<reference evidence="2 3" key="1">
    <citation type="submission" date="2021-03" db="EMBL/GenBank/DDBJ databases">
        <title>Genomic and phenotypic characterization of Chloracidobacterium isolates provides evidence for multiple species.</title>
        <authorList>
            <person name="Saini M.K."/>
            <person name="Costas A.M.G."/>
            <person name="Tank M."/>
            <person name="Bryant D.A."/>
        </authorList>
    </citation>
    <scope>NUCLEOTIDE SEQUENCE [LARGE SCALE GENOMIC DNA]</scope>
    <source>
        <strain evidence="2 3">BV2-C</strain>
    </source>
</reference>
<evidence type="ECO:0000259" key="1">
    <source>
        <dbReference type="SMART" id="SM00989"/>
    </source>
</evidence>
<dbReference type="InterPro" id="IPR004096">
    <property type="entry name" value="V4R"/>
</dbReference>
<sequence length="195" mass="21230">MTAPAAAPLLASDRHPAWWPADLIIAIHVELARLLPDDMARVLYRLGRRTGARFLQAHHVTAAADTAVLPVASGGLLRECDEWFADAGWGRFDVVRLGSVLVVNHYDSPVATALRSLRPANGPVDDFFAGLFAEVLTQAHGQALEGVEISCLAAQAHYCRFVVGEASIIRKVYAWLTYHLDAQAILKRLADEAVL</sequence>
<dbReference type="SMART" id="SM00989">
    <property type="entry name" value="V4R"/>
    <property type="match status" value="1"/>
</dbReference>
<dbReference type="Proteomes" id="UP000676506">
    <property type="component" value="Chromosome 1"/>
</dbReference>
<proteinExistence type="predicted"/>
<dbReference type="RefSeq" id="WP_211429070.1">
    <property type="nucleotide sequence ID" value="NZ_CP072648.1"/>
</dbReference>
<organism evidence="2 3">
    <name type="scientific">Chloracidobacterium validum</name>
    <dbReference type="NCBI Taxonomy" id="2821543"/>
    <lineage>
        <taxon>Bacteria</taxon>
        <taxon>Pseudomonadati</taxon>
        <taxon>Acidobacteriota</taxon>
        <taxon>Terriglobia</taxon>
        <taxon>Terriglobales</taxon>
        <taxon>Acidobacteriaceae</taxon>
        <taxon>Chloracidobacterium</taxon>
    </lineage>
</organism>
<dbReference type="Gene3D" id="3.30.1380.20">
    <property type="entry name" value="Trafficking protein particle complex subunit 3"/>
    <property type="match status" value="1"/>
</dbReference>
<dbReference type="PANTHER" id="PTHR35090:SF1">
    <property type="entry name" value="SLR0144 PROTEIN"/>
    <property type="match status" value="1"/>
</dbReference>
<dbReference type="SUPFAM" id="SSF111126">
    <property type="entry name" value="Ligand-binding domain in the NO signalling and Golgi transport"/>
    <property type="match status" value="1"/>
</dbReference>
<evidence type="ECO:0000313" key="2">
    <source>
        <dbReference type="EMBL" id="QUW03179.1"/>
    </source>
</evidence>
<keyword evidence="3" id="KW-1185">Reference proteome</keyword>
<name>A0ABX8BC19_9BACT</name>
<feature type="domain" description="4-vinyl reductase 4VR" evidence="1">
    <location>
        <begin position="100"/>
        <end position="165"/>
    </location>
</feature>
<dbReference type="PANTHER" id="PTHR35090">
    <property type="entry name" value="DNA-DIRECTED RNA POLYMERASE SUBUNIT I"/>
    <property type="match status" value="1"/>
</dbReference>